<dbReference type="EMBL" id="JBJUIK010000011">
    <property type="protein sequence ID" value="KAL3513182.1"/>
    <property type="molecule type" value="Genomic_DNA"/>
</dbReference>
<name>A0ABD2Z501_9GENT</name>
<evidence type="ECO:0000313" key="1">
    <source>
        <dbReference type="EMBL" id="KAL3513182.1"/>
    </source>
</evidence>
<comment type="caution">
    <text evidence="1">The sequence shown here is derived from an EMBL/GenBank/DDBJ whole genome shotgun (WGS) entry which is preliminary data.</text>
</comment>
<accession>A0ABD2Z501</accession>
<evidence type="ECO:0000313" key="2">
    <source>
        <dbReference type="Proteomes" id="UP001630127"/>
    </source>
</evidence>
<dbReference type="AlphaFoldDB" id="A0ABD2Z501"/>
<gene>
    <name evidence="1" type="ORF">ACH5RR_025899</name>
</gene>
<protein>
    <submittedName>
        <fullName evidence="1">Uncharacterized protein</fullName>
    </submittedName>
</protein>
<organism evidence="1 2">
    <name type="scientific">Cinchona calisaya</name>
    <dbReference type="NCBI Taxonomy" id="153742"/>
    <lineage>
        <taxon>Eukaryota</taxon>
        <taxon>Viridiplantae</taxon>
        <taxon>Streptophyta</taxon>
        <taxon>Embryophyta</taxon>
        <taxon>Tracheophyta</taxon>
        <taxon>Spermatophyta</taxon>
        <taxon>Magnoliopsida</taxon>
        <taxon>eudicotyledons</taxon>
        <taxon>Gunneridae</taxon>
        <taxon>Pentapetalae</taxon>
        <taxon>asterids</taxon>
        <taxon>lamiids</taxon>
        <taxon>Gentianales</taxon>
        <taxon>Rubiaceae</taxon>
        <taxon>Cinchonoideae</taxon>
        <taxon>Cinchoneae</taxon>
        <taxon>Cinchona</taxon>
    </lineage>
</organism>
<proteinExistence type="predicted"/>
<reference evidence="1 2" key="1">
    <citation type="submission" date="2024-11" db="EMBL/GenBank/DDBJ databases">
        <title>A near-complete genome assembly of Cinchona calisaya.</title>
        <authorList>
            <person name="Lian D.C."/>
            <person name="Zhao X.W."/>
            <person name="Wei L."/>
        </authorList>
    </citation>
    <scope>NUCLEOTIDE SEQUENCE [LARGE SCALE GENOMIC DNA]</scope>
    <source>
        <tissue evidence="1">Nenye</tissue>
    </source>
</reference>
<dbReference type="Proteomes" id="UP001630127">
    <property type="component" value="Unassembled WGS sequence"/>
</dbReference>
<keyword evidence="2" id="KW-1185">Reference proteome</keyword>
<sequence>MRKLWIIFPRLFFGKASVAIFGKFVSGKLSAPTIFKYLNNWWLSSTEFSGKGYITKMLPFITYWVIWKTINYSLFEGKSFTPEGVIAEVKSYMHLLSMAFPLQVIACRQKHGHCFKA</sequence>